<reference evidence="4" key="1">
    <citation type="submission" date="2021-01" db="EMBL/GenBank/DDBJ databases">
        <authorList>
            <person name="Corre E."/>
            <person name="Pelletier E."/>
            <person name="Niang G."/>
            <person name="Scheremetjew M."/>
            <person name="Finn R."/>
            <person name="Kale V."/>
            <person name="Holt S."/>
            <person name="Cochrane G."/>
            <person name="Meng A."/>
            <person name="Brown T."/>
            <person name="Cohen L."/>
        </authorList>
    </citation>
    <scope>NUCLEOTIDE SEQUENCE</scope>
    <source>
        <strain evidence="4">RCC1871</strain>
    </source>
</reference>
<dbReference type="EMBL" id="CP151503">
    <property type="protein sequence ID" value="WZN60912.1"/>
    <property type="molecule type" value="Genomic_DNA"/>
</dbReference>
<feature type="domain" description="PB1" evidence="3">
    <location>
        <begin position="188"/>
        <end position="265"/>
    </location>
</feature>
<dbReference type="InterPro" id="IPR011990">
    <property type="entry name" value="TPR-like_helical_dom_sf"/>
</dbReference>
<evidence type="ECO:0000256" key="1">
    <source>
        <dbReference type="ARBA" id="ARBA00022737"/>
    </source>
</evidence>
<accession>A0A7S3FTY2</accession>
<keyword evidence="6" id="KW-1185">Reference proteome</keyword>
<organism evidence="4">
    <name type="scientific">Chloropicon roscoffensis</name>
    <dbReference type="NCBI Taxonomy" id="1461544"/>
    <lineage>
        <taxon>Eukaryota</taxon>
        <taxon>Viridiplantae</taxon>
        <taxon>Chlorophyta</taxon>
        <taxon>Chloropicophyceae</taxon>
        <taxon>Chloropicales</taxon>
        <taxon>Chloropicaceae</taxon>
        <taxon>Chloropicon</taxon>
    </lineage>
</organism>
<name>A0A7S3FTY2_9CHLO</name>
<dbReference type="SMART" id="SM00028">
    <property type="entry name" value="TPR"/>
    <property type="match status" value="2"/>
</dbReference>
<dbReference type="PROSITE" id="PS51745">
    <property type="entry name" value="PB1"/>
    <property type="match status" value="1"/>
</dbReference>
<dbReference type="InterPro" id="IPR053793">
    <property type="entry name" value="PB1-like"/>
</dbReference>
<sequence length="576" mass="63637">MGRSKGRGKGGGAKAAQAASGTESTKKWSVEEDKMFLKRSKELIKEGNKHFQQAKLEHARQSYEKALQLCKGHRKESAQLHSNLGAILLLQHKFDEAIQECTLSLELDQYNVTTRRRRARAHELTGNLIGALIDVRWLIRIHAQAPAKLREPFVAFERKLIDQIKQGQASRNQAPAAAEQAAAKQAPPVGVKLQRGDEVRLVEVRPDVSYADLKSVCLQKFDGLGDFNVTAKDEDGDVITLRSREDVSAALKLATNPKFLVSEVDKEAEVVAPPAGELDQTKVPPNLMVEETNLQQQQQQQQQGKKKEEEVYELDDWMIDFAELFKEHLGIDIDTPLDLSKLAWEKCAEALDTAVKDDKSEALLRAAAGKFEEVIQTALVNLGNVHMCVARKFIDAKKEGEEGSVEVLKAAAAELDIAEGHYSAALGRRPDFADAVLSLGQLEFEKGKISCSFGAPEGHEYHADRAEGRFLSSIEKFKEALELVPPSPEGEQAAEGDQGEGSPQVTRAQALVMWGNALYEMSQILAGAKKEWKPTLELAVAKFVDAKCRREEVSAALEQHVGAGEIEKEKYLKEFS</sequence>
<dbReference type="AlphaFoldDB" id="A0A7S3FTY2"/>
<protein>
    <submittedName>
        <fullName evidence="5">Protein CLMP1</fullName>
    </submittedName>
</protein>
<evidence type="ECO:0000259" key="3">
    <source>
        <dbReference type="PROSITE" id="PS51745"/>
    </source>
</evidence>
<dbReference type="EMBL" id="HBHZ01009888">
    <property type="protein sequence ID" value="CAE0194497.1"/>
    <property type="molecule type" value="Transcribed_RNA"/>
</dbReference>
<dbReference type="SUPFAM" id="SSF54277">
    <property type="entry name" value="CAD &amp; PB1 domains"/>
    <property type="match status" value="1"/>
</dbReference>
<feature type="region of interest" description="Disordered" evidence="2">
    <location>
        <begin position="1"/>
        <end position="28"/>
    </location>
</feature>
<dbReference type="PANTHER" id="PTHR46183:SF8">
    <property type="entry name" value="PROTEIN CLMP1"/>
    <property type="match status" value="1"/>
</dbReference>
<dbReference type="SUPFAM" id="SSF48452">
    <property type="entry name" value="TPR-like"/>
    <property type="match status" value="1"/>
</dbReference>
<evidence type="ECO:0000313" key="4">
    <source>
        <dbReference type="EMBL" id="CAE0194497.1"/>
    </source>
</evidence>
<dbReference type="Gene3D" id="1.25.40.10">
    <property type="entry name" value="Tetratricopeptide repeat domain"/>
    <property type="match status" value="2"/>
</dbReference>
<feature type="non-terminal residue" evidence="4">
    <location>
        <position position="576"/>
    </location>
</feature>
<dbReference type="Proteomes" id="UP001472866">
    <property type="component" value="Chromosome 03"/>
</dbReference>
<evidence type="ECO:0000256" key="2">
    <source>
        <dbReference type="SAM" id="MobiDB-lite"/>
    </source>
</evidence>
<keyword evidence="1" id="KW-0677">Repeat</keyword>
<dbReference type="SMART" id="SM00666">
    <property type="entry name" value="PB1"/>
    <property type="match status" value="1"/>
</dbReference>
<dbReference type="InterPro" id="IPR019734">
    <property type="entry name" value="TPR_rpt"/>
</dbReference>
<evidence type="ECO:0000313" key="6">
    <source>
        <dbReference type="Proteomes" id="UP001472866"/>
    </source>
</evidence>
<dbReference type="InterPro" id="IPR044517">
    <property type="entry name" value="PHOX1-4"/>
</dbReference>
<dbReference type="InterPro" id="IPR000270">
    <property type="entry name" value="PB1_dom"/>
</dbReference>
<evidence type="ECO:0000313" key="5">
    <source>
        <dbReference type="EMBL" id="WZN60912.1"/>
    </source>
</evidence>
<gene>
    <name evidence="4" type="ORF">CROS1456_LOCUS7588</name>
    <name evidence="5" type="ORF">HKI87_03g24460</name>
</gene>
<dbReference type="Gene3D" id="3.10.20.90">
    <property type="entry name" value="Phosphatidylinositol 3-kinase Catalytic Subunit, Chain A, domain 1"/>
    <property type="match status" value="1"/>
</dbReference>
<dbReference type="PANTHER" id="PTHR46183">
    <property type="entry name" value="PROTEIN CLMP1"/>
    <property type="match status" value="1"/>
</dbReference>
<feature type="region of interest" description="Disordered" evidence="2">
    <location>
        <begin position="484"/>
        <end position="504"/>
    </location>
</feature>
<reference evidence="5 6" key="2">
    <citation type="submission" date="2024-03" db="EMBL/GenBank/DDBJ databases">
        <title>Complete genome sequence of the green alga Chloropicon roscoffensis RCC1871.</title>
        <authorList>
            <person name="Lemieux C."/>
            <person name="Pombert J.-F."/>
            <person name="Otis C."/>
            <person name="Turmel M."/>
        </authorList>
    </citation>
    <scope>NUCLEOTIDE SEQUENCE [LARGE SCALE GENOMIC DNA]</scope>
    <source>
        <strain evidence="5 6">RCC1871</strain>
    </source>
</reference>
<dbReference type="CDD" id="cd05992">
    <property type="entry name" value="PB1"/>
    <property type="match status" value="1"/>
</dbReference>
<proteinExistence type="predicted"/>
<dbReference type="Pfam" id="PF00564">
    <property type="entry name" value="PB1"/>
    <property type="match status" value="1"/>
</dbReference>